<keyword evidence="2" id="KW-1185">Reference proteome</keyword>
<dbReference type="AlphaFoldDB" id="A0A8A3PRR4"/>
<sequence length="177" mass="20105">MFVDFATCEVQSFDAAEKVVYIFAAFQKRSHDDALNPDFEYAIQNGEVKIGIFYPFALRTELLTSSESEPDDRIPLMLEYPGVSIPCVCRGSPVKSSTILFMLWFGAEIYVTVGNDEKVKYLMNNFDIPRKRILFSRDGSFVEDLMTETGGKGVEYCTELSFRRALACYMDLCSRVS</sequence>
<reference evidence="1" key="1">
    <citation type="submission" date="2020-10" db="EMBL/GenBank/DDBJ databases">
        <title>Genome Sequence of Monilinia vaccinii-corymbosi Sheds Light on Mummy Berry Disease Infection of Blueberry and Mating Type.</title>
        <authorList>
            <person name="Yow A.G."/>
            <person name="Zhang Y."/>
            <person name="Bansal K."/>
            <person name="Eacker S.M."/>
            <person name="Sullivan S."/>
            <person name="Liachko I."/>
            <person name="Cubeta M.A."/>
            <person name="Rollins J.A."/>
            <person name="Ashrafi H."/>
        </authorList>
    </citation>
    <scope>NUCLEOTIDE SEQUENCE</scope>
    <source>
        <strain evidence="1">RL-1</strain>
    </source>
</reference>
<accession>A0A8A3PRR4</accession>
<dbReference type="EMBL" id="CP063413">
    <property type="protein sequence ID" value="QSZ37850.1"/>
    <property type="molecule type" value="Genomic_DNA"/>
</dbReference>
<dbReference type="SUPFAM" id="SSF51735">
    <property type="entry name" value="NAD(P)-binding Rossmann-fold domains"/>
    <property type="match status" value="1"/>
</dbReference>
<dbReference type="InterPro" id="IPR036291">
    <property type="entry name" value="NAD(P)-bd_dom_sf"/>
</dbReference>
<name>A0A8A3PRR4_9HELO</name>
<proteinExistence type="predicted"/>
<organism evidence="1 2">
    <name type="scientific">Monilinia vaccinii-corymbosi</name>
    <dbReference type="NCBI Taxonomy" id="61207"/>
    <lineage>
        <taxon>Eukaryota</taxon>
        <taxon>Fungi</taxon>
        <taxon>Dikarya</taxon>
        <taxon>Ascomycota</taxon>
        <taxon>Pezizomycotina</taxon>
        <taxon>Leotiomycetes</taxon>
        <taxon>Helotiales</taxon>
        <taxon>Sclerotiniaceae</taxon>
        <taxon>Monilinia</taxon>
    </lineage>
</organism>
<protein>
    <submittedName>
        <fullName evidence="1">Uncharacterized protein</fullName>
    </submittedName>
</protein>
<gene>
    <name evidence="1" type="ORF">DSL72_008950</name>
</gene>
<dbReference type="OrthoDB" id="329835at2759"/>
<dbReference type="Proteomes" id="UP000672032">
    <property type="component" value="Chromosome 9"/>
</dbReference>
<dbReference type="Gene3D" id="3.90.180.10">
    <property type="entry name" value="Medium-chain alcohol dehydrogenases, catalytic domain"/>
    <property type="match status" value="1"/>
</dbReference>
<evidence type="ECO:0000313" key="1">
    <source>
        <dbReference type="EMBL" id="QSZ37850.1"/>
    </source>
</evidence>
<evidence type="ECO:0000313" key="2">
    <source>
        <dbReference type="Proteomes" id="UP000672032"/>
    </source>
</evidence>